<accession>A0A2U9IQ09</accession>
<dbReference type="EMBL" id="CP029288">
    <property type="protein sequence ID" value="AWR98095.1"/>
    <property type="molecule type" value="Genomic_DNA"/>
</dbReference>
<evidence type="ECO:0000313" key="2">
    <source>
        <dbReference type="Proteomes" id="UP000248410"/>
    </source>
</evidence>
<dbReference type="Proteomes" id="UP000248410">
    <property type="component" value="Chromosome"/>
</dbReference>
<protein>
    <submittedName>
        <fullName evidence="1">Uncharacterized protein</fullName>
    </submittedName>
</protein>
<evidence type="ECO:0000313" key="1">
    <source>
        <dbReference type="EMBL" id="AWR98095.1"/>
    </source>
</evidence>
<sequence>MKVEESGKKKNKELPRRRFITHVGLLVDYIKVCRKDDEIIYDYDDSAIKVLREVFEVNEMSCRIYYMEDYV</sequence>
<name>A0A2U9IQ09_9CREN</name>
<dbReference type="KEGG" id="asul:DFR86_11495"/>
<dbReference type="SUPFAM" id="SSF160980">
    <property type="entry name" value="SSO1389-like"/>
    <property type="match status" value="1"/>
</dbReference>
<gene>
    <name evidence="1" type="ORF">DFR86_11495</name>
</gene>
<dbReference type="GeneID" id="36838602"/>
<dbReference type="RefSeq" id="WP_110380985.1">
    <property type="nucleotide sequence ID" value="NZ_CP029288.2"/>
</dbReference>
<organism evidence="1 2">
    <name type="scientific">Acidianus sulfidivorans JP7</name>
    <dbReference type="NCBI Taxonomy" id="619593"/>
    <lineage>
        <taxon>Archaea</taxon>
        <taxon>Thermoproteota</taxon>
        <taxon>Thermoprotei</taxon>
        <taxon>Sulfolobales</taxon>
        <taxon>Sulfolobaceae</taxon>
        <taxon>Acidianus</taxon>
    </lineage>
</organism>
<reference evidence="1 2" key="1">
    <citation type="submission" date="2018-05" db="EMBL/GenBank/DDBJ databases">
        <title>Complete Genome Sequences of Extremely Thermoacidophilic, Metal-Mobilizing Type-Strain Members of the Archaeal Family Sulfolobaceae: Acidianus brierleyi DSM-1651T, Acidianus sulfidivorans DSM-18786T, Metallosphaera hakonensis DSM-7519T, and Metallosphaera prunae DSM-10039T.</title>
        <authorList>
            <person name="Counts J.A."/>
            <person name="Kelly R.M."/>
        </authorList>
    </citation>
    <scope>NUCLEOTIDE SEQUENCE [LARGE SCALE GENOMIC DNA]</scope>
    <source>
        <strain evidence="1 2">JP7</strain>
    </source>
</reference>
<proteinExistence type="predicted"/>
<keyword evidence="2" id="KW-1185">Reference proteome</keyword>
<dbReference type="AlphaFoldDB" id="A0A2U9IQ09"/>